<name>C0GJ76_DETAL</name>
<dbReference type="Gene3D" id="3.30.70.990">
    <property type="entry name" value="YajQ-like, domain 2"/>
    <property type="match status" value="1"/>
</dbReference>
<dbReference type="PANTHER" id="PTHR30476:SF0">
    <property type="entry name" value="UPF0234 PROTEIN YAJQ"/>
    <property type="match status" value="1"/>
</dbReference>
<comment type="similarity">
    <text evidence="2 3">Belongs to the YajQ family.</text>
</comment>
<dbReference type="InterPro" id="IPR007551">
    <property type="entry name" value="YajQ/Smlt4090-like"/>
</dbReference>
<dbReference type="OrthoDB" id="9801447at2"/>
<evidence type="ECO:0000256" key="3">
    <source>
        <dbReference type="HAMAP-Rule" id="MF_00632"/>
    </source>
</evidence>
<comment type="function">
    <text evidence="3">Nucleotide-binding protein.</text>
</comment>
<evidence type="ECO:0000313" key="4">
    <source>
        <dbReference type="EMBL" id="EEG76561.1"/>
    </source>
</evidence>
<dbReference type="CDD" id="cd11740">
    <property type="entry name" value="YajQ_like"/>
    <property type="match status" value="1"/>
</dbReference>
<dbReference type="AlphaFoldDB" id="C0GJ76"/>
<evidence type="ECO:0000313" key="5">
    <source>
        <dbReference type="Proteomes" id="UP000006443"/>
    </source>
</evidence>
<dbReference type="SUPFAM" id="SSF89963">
    <property type="entry name" value="YajQ-like"/>
    <property type="match status" value="2"/>
</dbReference>
<proteinExistence type="inferred from homology"/>
<dbReference type="eggNOG" id="COG1666">
    <property type="taxonomic scope" value="Bacteria"/>
</dbReference>
<sequence length="163" mass="18376">MAKDESFDVVSKVSLQEVDNAINQANKEIQQRYDFRGSNAEISLEDGNLKVVAEDDFRLKSVVDILQSKLIRRKVPIKNLDYGKVEEASGGTVRQIIGLKQGIETDTAKKIVKDIKGLKMKVQAQIMDDQVRVSGKSRNDLQAVIAFLKDQDYGLELQFANYR</sequence>
<keyword evidence="1 3" id="KW-0547">Nucleotide-binding</keyword>
<dbReference type="InterPro" id="IPR036183">
    <property type="entry name" value="YajQ-like_sf"/>
</dbReference>
<protein>
    <recommendedName>
        <fullName evidence="3">Nucleotide-binding protein DealDRAFT_2535</fullName>
    </recommendedName>
</protein>
<accession>C0GJ76</accession>
<dbReference type="STRING" id="555088.DealDRAFT_2535"/>
<gene>
    <name evidence="4" type="ORF">DealDRAFT_2535</name>
</gene>
<dbReference type="Gene3D" id="3.30.70.860">
    <property type="match status" value="1"/>
</dbReference>
<dbReference type="GO" id="GO:0005829">
    <property type="term" value="C:cytosol"/>
    <property type="evidence" value="ECO:0007669"/>
    <property type="project" value="TreeGrafter"/>
</dbReference>
<dbReference type="FunFam" id="3.30.70.990:FF:000002">
    <property type="entry name" value="UPF0234 protein LEP1GSC067_4943"/>
    <property type="match status" value="1"/>
</dbReference>
<dbReference type="PANTHER" id="PTHR30476">
    <property type="entry name" value="UPF0234 PROTEIN YAJQ"/>
    <property type="match status" value="1"/>
</dbReference>
<comment type="caution">
    <text evidence="4">The sequence shown here is derived from an EMBL/GenBank/DDBJ whole genome shotgun (WGS) entry which is preliminary data.</text>
</comment>
<dbReference type="NCBIfam" id="NF003819">
    <property type="entry name" value="PRK05412.1"/>
    <property type="match status" value="1"/>
</dbReference>
<evidence type="ECO:0000256" key="1">
    <source>
        <dbReference type="ARBA" id="ARBA00022741"/>
    </source>
</evidence>
<dbReference type="Pfam" id="PF04461">
    <property type="entry name" value="YajQ"/>
    <property type="match status" value="1"/>
</dbReference>
<evidence type="ECO:0000256" key="2">
    <source>
        <dbReference type="ARBA" id="ARBA00093450"/>
    </source>
</evidence>
<dbReference type="EMBL" id="ACJM01000015">
    <property type="protein sequence ID" value="EEG76561.1"/>
    <property type="molecule type" value="Genomic_DNA"/>
</dbReference>
<dbReference type="InterPro" id="IPR035571">
    <property type="entry name" value="UPF0234-like_C"/>
</dbReference>
<reference evidence="4 5" key="1">
    <citation type="submission" date="2009-02" db="EMBL/GenBank/DDBJ databases">
        <title>Sequencing of the draft genome and assembly of Dethiobacter alkaliphilus AHT 1.</title>
        <authorList>
            <consortium name="US DOE Joint Genome Institute (JGI-PGF)"/>
            <person name="Lucas S."/>
            <person name="Copeland A."/>
            <person name="Lapidus A."/>
            <person name="Glavina del Rio T."/>
            <person name="Dalin E."/>
            <person name="Tice H."/>
            <person name="Bruce D."/>
            <person name="Goodwin L."/>
            <person name="Pitluck S."/>
            <person name="Larimer F."/>
            <person name="Land M.L."/>
            <person name="Hauser L."/>
            <person name="Muyzer G."/>
        </authorList>
    </citation>
    <scope>NUCLEOTIDE SEQUENCE [LARGE SCALE GENOMIC DNA]</scope>
    <source>
        <strain evidence="4 5">AHT 1</strain>
    </source>
</reference>
<dbReference type="InterPro" id="IPR035570">
    <property type="entry name" value="UPF0234_N"/>
</dbReference>
<dbReference type="Proteomes" id="UP000006443">
    <property type="component" value="Unassembled WGS sequence"/>
</dbReference>
<dbReference type="GO" id="GO:0000166">
    <property type="term" value="F:nucleotide binding"/>
    <property type="evidence" value="ECO:0007669"/>
    <property type="project" value="UniProtKB-UniRule"/>
</dbReference>
<organism evidence="4 5">
    <name type="scientific">Dethiobacter alkaliphilus AHT 1</name>
    <dbReference type="NCBI Taxonomy" id="555088"/>
    <lineage>
        <taxon>Bacteria</taxon>
        <taxon>Bacillati</taxon>
        <taxon>Bacillota</taxon>
        <taxon>Dethiobacteria</taxon>
        <taxon>Dethiobacterales</taxon>
        <taxon>Dethiobacteraceae</taxon>
        <taxon>Dethiobacter</taxon>
    </lineage>
</organism>
<keyword evidence="5" id="KW-1185">Reference proteome</keyword>
<dbReference type="RefSeq" id="WP_008518034.1">
    <property type="nucleotide sequence ID" value="NZ_ACJM01000015.1"/>
</dbReference>
<dbReference type="HAMAP" id="MF_00632">
    <property type="entry name" value="UPF0234"/>
    <property type="match status" value="1"/>
</dbReference>